<organism evidence="1 2">
    <name type="scientific">Pinibacter aurantiacus</name>
    <dbReference type="NCBI Taxonomy" id="2851599"/>
    <lineage>
        <taxon>Bacteria</taxon>
        <taxon>Pseudomonadati</taxon>
        <taxon>Bacteroidota</taxon>
        <taxon>Chitinophagia</taxon>
        <taxon>Chitinophagales</taxon>
        <taxon>Chitinophagaceae</taxon>
        <taxon>Pinibacter</taxon>
    </lineage>
</organism>
<accession>A0A9E2SAJ3</accession>
<evidence type="ECO:0000313" key="1">
    <source>
        <dbReference type="EMBL" id="MBV4359498.1"/>
    </source>
</evidence>
<dbReference type="AlphaFoldDB" id="A0A9E2SAJ3"/>
<protein>
    <recommendedName>
        <fullName evidence="3">YD repeat-containing protein</fullName>
    </recommendedName>
</protein>
<name>A0A9E2SAJ3_9BACT</name>
<evidence type="ECO:0008006" key="3">
    <source>
        <dbReference type="Google" id="ProtNLM"/>
    </source>
</evidence>
<evidence type="ECO:0000313" key="2">
    <source>
        <dbReference type="Proteomes" id="UP000812270"/>
    </source>
</evidence>
<sequence length="273" mass="31988">MKKATGTLLIIIATFYITGCKKLYDQVDKDPGQEFKYCDIKKFKVWFNDSYNEFNVIYNNKGQPKDVLGINPDTPLTHFSFDQHFRYDKKGRLTDWILNPPGQQQVWLWDTYRYLSPTQVLDTTYALYGYGSYITDPRPPLVPIGPIRVRLFDYDQYGRVIKMTNAQNPSEVTLYEYDANGNSTFYPSNAYDSAVNMMRTNKIWMFVNNNSDVNNLRANYYGSNIFTYNSYMLPTSMELVPRDPFTDGEQFMTAFVFDKMVIEYDCKGNPKFY</sequence>
<proteinExistence type="predicted"/>
<gene>
    <name evidence="1" type="ORF">KTO63_20175</name>
</gene>
<reference evidence="1" key="1">
    <citation type="submission" date="2021-06" db="EMBL/GenBank/DDBJ databases">
        <authorList>
            <person name="Huq M.A."/>
        </authorList>
    </citation>
    <scope>NUCLEOTIDE SEQUENCE</scope>
    <source>
        <strain evidence="1">MAH-26</strain>
    </source>
</reference>
<dbReference type="Proteomes" id="UP000812270">
    <property type="component" value="Unassembled WGS sequence"/>
</dbReference>
<dbReference type="EMBL" id="JAHSPG010000015">
    <property type="protein sequence ID" value="MBV4359498.1"/>
    <property type="molecule type" value="Genomic_DNA"/>
</dbReference>
<dbReference type="RefSeq" id="WP_217793724.1">
    <property type="nucleotide sequence ID" value="NZ_JAHSPG010000015.1"/>
</dbReference>
<keyword evidence="2" id="KW-1185">Reference proteome</keyword>
<comment type="caution">
    <text evidence="1">The sequence shown here is derived from an EMBL/GenBank/DDBJ whole genome shotgun (WGS) entry which is preliminary data.</text>
</comment>